<organism evidence="2 3">
    <name type="scientific">Ureibacillus aquaedulcis</name>
    <dbReference type="NCBI Taxonomy" id="3058421"/>
    <lineage>
        <taxon>Bacteria</taxon>
        <taxon>Bacillati</taxon>
        <taxon>Bacillota</taxon>
        <taxon>Bacilli</taxon>
        <taxon>Bacillales</taxon>
        <taxon>Caryophanaceae</taxon>
        <taxon>Ureibacillus</taxon>
    </lineage>
</organism>
<dbReference type="Proteomes" id="UP001172743">
    <property type="component" value="Unassembled WGS sequence"/>
</dbReference>
<proteinExistence type="predicted"/>
<dbReference type="Pfam" id="PF11181">
    <property type="entry name" value="YflT"/>
    <property type="match status" value="1"/>
</dbReference>
<comment type="caution">
    <text evidence="2">The sequence shown here is derived from an EMBL/GenBank/DDBJ whole genome shotgun (WGS) entry which is preliminary data.</text>
</comment>
<name>A0ABT8GSQ2_9BACL</name>
<sequence>MYSSNFNDPGNHIEVAHTRNEAMEIIERLKTSGTPMGQIHLVGKDLDAFAELKWDADVDLHRTGNAVDKFKSLFTGDDAVMEGLKGIDIPGSQLEYYKQIVEDGGVLIYLNDDMDDDYIDTTPVDRELNVDYTYLDRRHYF</sequence>
<reference evidence="2" key="1">
    <citation type="submission" date="2023-07" db="EMBL/GenBank/DDBJ databases">
        <title>Ureibacillus sp. isolated from freshwater well.</title>
        <authorList>
            <person name="Kirdat K."/>
            <person name="Bhatt A."/>
            <person name="Teware R."/>
            <person name="Bhavsar Y."/>
            <person name="Yadav A."/>
        </authorList>
    </citation>
    <scope>NUCLEOTIDE SEQUENCE</scope>
    <source>
        <strain evidence="2">BA0131</strain>
    </source>
</reference>
<keyword evidence="3" id="KW-1185">Reference proteome</keyword>
<evidence type="ECO:0000259" key="1">
    <source>
        <dbReference type="Pfam" id="PF11181"/>
    </source>
</evidence>
<evidence type="ECO:0000313" key="3">
    <source>
        <dbReference type="Proteomes" id="UP001172743"/>
    </source>
</evidence>
<dbReference type="RefSeq" id="WP_301138719.1">
    <property type="nucleotide sequence ID" value="NZ_JAUHTQ010000009.1"/>
</dbReference>
<protein>
    <submittedName>
        <fullName evidence="2">General stress protein</fullName>
    </submittedName>
</protein>
<evidence type="ECO:0000313" key="2">
    <source>
        <dbReference type="EMBL" id="MDN4494425.1"/>
    </source>
</evidence>
<feature type="domain" description="General stress protein 17M-like" evidence="1">
    <location>
        <begin position="13"/>
        <end position="104"/>
    </location>
</feature>
<accession>A0ABT8GSQ2</accession>
<gene>
    <name evidence="2" type="ORF">QYB95_12810</name>
</gene>
<dbReference type="EMBL" id="JAUHTQ010000009">
    <property type="protein sequence ID" value="MDN4494425.1"/>
    <property type="molecule type" value="Genomic_DNA"/>
</dbReference>
<dbReference type="InterPro" id="IPR025889">
    <property type="entry name" value="GSP17M-like_dom"/>
</dbReference>